<dbReference type="Pfam" id="PF12773">
    <property type="entry name" value="DZR"/>
    <property type="match status" value="1"/>
</dbReference>
<protein>
    <recommendedName>
        <fullName evidence="1">PPM-type phosphatase domain-containing protein</fullName>
    </recommendedName>
</protein>
<name>A0A510V2U0_9CELL</name>
<dbReference type="Gene3D" id="3.60.40.10">
    <property type="entry name" value="PPM-type phosphatase domain"/>
    <property type="match status" value="1"/>
</dbReference>
<dbReference type="SMART" id="SM00332">
    <property type="entry name" value="PP2Cc"/>
    <property type="match status" value="1"/>
</dbReference>
<feature type="domain" description="PPM-type phosphatase" evidence="1">
    <location>
        <begin position="83"/>
        <end position="330"/>
    </location>
</feature>
<dbReference type="PROSITE" id="PS51746">
    <property type="entry name" value="PPM_2"/>
    <property type="match status" value="1"/>
</dbReference>
<dbReference type="Proteomes" id="UP000321118">
    <property type="component" value="Unassembled WGS sequence"/>
</dbReference>
<keyword evidence="3" id="KW-1185">Reference proteome</keyword>
<evidence type="ECO:0000313" key="2">
    <source>
        <dbReference type="EMBL" id="GEK20171.1"/>
    </source>
</evidence>
<reference evidence="2 3" key="1">
    <citation type="submission" date="2019-07" db="EMBL/GenBank/DDBJ databases">
        <title>Whole genome shotgun sequence of Cellulomonas xylanilytica NBRC 101102.</title>
        <authorList>
            <person name="Hosoyama A."/>
            <person name="Uohara A."/>
            <person name="Ohji S."/>
            <person name="Ichikawa N."/>
        </authorList>
    </citation>
    <scope>NUCLEOTIDE SEQUENCE [LARGE SCALE GENOMIC DNA]</scope>
    <source>
        <strain evidence="2 3">NBRC 101102</strain>
    </source>
</reference>
<dbReference type="EMBL" id="BJUB01000002">
    <property type="protein sequence ID" value="GEK20171.1"/>
    <property type="molecule type" value="Genomic_DNA"/>
</dbReference>
<dbReference type="SUPFAM" id="SSF81606">
    <property type="entry name" value="PP2C-like"/>
    <property type="match status" value="1"/>
</dbReference>
<dbReference type="AlphaFoldDB" id="A0A510V2U0"/>
<dbReference type="SMART" id="SM00331">
    <property type="entry name" value="PP2C_SIG"/>
    <property type="match status" value="1"/>
</dbReference>
<dbReference type="Pfam" id="PF13672">
    <property type="entry name" value="PP2C_2"/>
    <property type="match status" value="1"/>
</dbReference>
<sequence length="356" mass="36248">MVTCAACGTVAEEGSKFCEQCGTPLGAPAAVAEVPVVVVPDEPVAPAACRACGGTIADDGYCESCGEKAVSERDHWSELPSALVGGVCDRGRRKSRNEDAMALALSGTTAVLVVCDGVSNVPDSDIASLTAARAARDVLVTGSAGSTVGAWSALLVTATAAADQAIADAVGDTSGRDEPPSCTFVAAVVDGPTVVAAWLGDSRVYWLPDEGAAHQVSVDDSAANEMIARGVPRAKAEASREGHAITRWLGPDAETVVPSTGTTRAQGPGWVLACSDGLWNYCSEATDVADLLHRTITQVGSAPDVVAAELVRWANEQGGHDNITAALARVAAPVDTVHTDEAVPADRPSDLAPPAR</sequence>
<dbReference type="InterPro" id="IPR036457">
    <property type="entry name" value="PPM-type-like_dom_sf"/>
</dbReference>
<organism evidence="2 3">
    <name type="scientific">Cellulomonas xylanilytica</name>
    <dbReference type="NCBI Taxonomy" id="233583"/>
    <lineage>
        <taxon>Bacteria</taxon>
        <taxon>Bacillati</taxon>
        <taxon>Actinomycetota</taxon>
        <taxon>Actinomycetes</taxon>
        <taxon>Micrococcales</taxon>
        <taxon>Cellulomonadaceae</taxon>
        <taxon>Cellulomonas</taxon>
    </lineage>
</organism>
<dbReference type="CDD" id="cd00143">
    <property type="entry name" value="PP2Cc"/>
    <property type="match status" value="1"/>
</dbReference>
<evidence type="ECO:0000313" key="3">
    <source>
        <dbReference type="Proteomes" id="UP000321118"/>
    </source>
</evidence>
<dbReference type="InterPro" id="IPR025874">
    <property type="entry name" value="DZR"/>
</dbReference>
<comment type="caution">
    <text evidence="2">The sequence shown here is derived from an EMBL/GenBank/DDBJ whole genome shotgun (WGS) entry which is preliminary data.</text>
</comment>
<proteinExistence type="predicted"/>
<gene>
    <name evidence="2" type="ORF">CXY01_06910</name>
</gene>
<dbReference type="InterPro" id="IPR001932">
    <property type="entry name" value="PPM-type_phosphatase-like_dom"/>
</dbReference>
<accession>A0A510V2U0</accession>
<evidence type="ECO:0000259" key="1">
    <source>
        <dbReference type="PROSITE" id="PS51746"/>
    </source>
</evidence>